<dbReference type="EMBL" id="CP077717">
    <property type="protein sequence ID" value="QXJ28931.1"/>
    <property type="molecule type" value="Genomic_DNA"/>
</dbReference>
<evidence type="ECO:0000259" key="4">
    <source>
        <dbReference type="Pfam" id="PF02776"/>
    </source>
</evidence>
<proteinExistence type="inferred from homology"/>
<dbReference type="Pfam" id="PF02775">
    <property type="entry name" value="TPP_enzyme_C"/>
    <property type="match status" value="1"/>
</dbReference>
<dbReference type="GO" id="GO:0030976">
    <property type="term" value="F:thiamine pyrophosphate binding"/>
    <property type="evidence" value="ECO:0007669"/>
    <property type="project" value="InterPro"/>
</dbReference>
<dbReference type="GeneID" id="65563317"/>
<keyword evidence="2" id="KW-0786">Thiamine pyrophosphate</keyword>
<dbReference type="KEGG" id="sshi:J5U23_01800"/>
<organism evidence="5 6">
    <name type="scientific">Saccharolobus shibatae (strain ATCC 51178 / DSM 5389 / JCM 8931 / NBRC 15437 / B12)</name>
    <name type="common">Sulfolobus shibatae</name>
    <dbReference type="NCBI Taxonomy" id="523848"/>
    <lineage>
        <taxon>Archaea</taxon>
        <taxon>Thermoproteota</taxon>
        <taxon>Thermoprotei</taxon>
        <taxon>Sulfolobales</taxon>
        <taxon>Sulfolobaceae</taxon>
        <taxon>Saccharolobus</taxon>
    </lineage>
</organism>
<name>A0A8F5BPH4_SACSH</name>
<dbReference type="GO" id="GO:0009097">
    <property type="term" value="P:isoleucine biosynthetic process"/>
    <property type="evidence" value="ECO:0007669"/>
    <property type="project" value="TreeGrafter"/>
</dbReference>
<dbReference type="GO" id="GO:0003984">
    <property type="term" value="F:acetolactate synthase activity"/>
    <property type="evidence" value="ECO:0007669"/>
    <property type="project" value="TreeGrafter"/>
</dbReference>
<dbReference type="OrthoDB" id="6837at2157"/>
<protein>
    <recommendedName>
        <fullName evidence="7">2-oxoacid oxidoreductase (ferredoxin)</fullName>
    </recommendedName>
</protein>
<evidence type="ECO:0000313" key="5">
    <source>
        <dbReference type="EMBL" id="QXJ28931.1"/>
    </source>
</evidence>
<dbReference type="PANTHER" id="PTHR18968:SF13">
    <property type="entry name" value="ACETOLACTATE SYNTHASE CATALYTIC SUBUNIT, MITOCHONDRIAL"/>
    <property type="match status" value="1"/>
</dbReference>
<dbReference type="AlphaFoldDB" id="A0A8F5BPH4"/>
<dbReference type="InterPro" id="IPR011766">
    <property type="entry name" value="TPP_enzyme_TPP-bd"/>
</dbReference>
<sequence length="579" mass="64831">MGESSKKYATDLIVDILKEFNIEYVVANIGSSFRALWESLVNYGNGRPQLLSVPHEEIAVGIAHGYAKVTKRPIAVLLHDTVGLLHATMAIYNAWCDRVPVILICANGPLDIKRRRPWIDWAHTTLLPNNIIRNYVKWDDYVTSLESYIQSFIRAYNIAMETPNAPVFIGVDVDVLEKEPEKLPEIPKASYNSTKIYPDISMIKKVYDEISSAENPLIIVGRIGLLHENISKLITFAELTGSKVIDTLEYFNFPNTHPLDATFTNAVQEADVILAIDTLSLDYYLYKTDKLTRDRKPLFKQDAKIFVIGNYLINSWSYDYGDLIPAQSIKSDSDTALEALLSVASTKLIKKDVINERIQKAKEIHNELRKSWLNEAKSSSGKPISLSKLNLELWNAVKETGVDWVLTSVSHGSAVIWNRKIWDWKKPGCYIGWSRGAGLGYGLPVAIGASLALKDKEKIVIDLQPDGDLLYTPSALWVASHARLPLLVVMYNNRAYYNDADHNALIAKTRNRDSEKAFRVGGEIKDPIIDFATLARSFGLAGIGPIEDSGNLLEVFKEAINTIKEKKIPVLLDIITSTP</sequence>
<evidence type="ECO:0000256" key="1">
    <source>
        <dbReference type="ARBA" id="ARBA00007812"/>
    </source>
</evidence>
<reference evidence="5" key="1">
    <citation type="journal article" date="2021" name="Environ. Microbiol.">
        <title>New insights into the diversity and evolution of the archaeal mobilome from three complete genomes of Saccharolobus shibatae.</title>
        <authorList>
            <person name="Medvedeva S."/>
            <person name="Brandt D."/>
            <person name="Cvirkaite-Krupovic V."/>
            <person name="Liu Y."/>
            <person name="Severinov K."/>
            <person name="Ishino S."/>
            <person name="Ishino Y."/>
            <person name="Prangishvili D."/>
            <person name="Kalinowski J."/>
            <person name="Krupovic M."/>
        </authorList>
    </citation>
    <scope>NUCLEOTIDE SEQUENCE</scope>
    <source>
        <strain evidence="5">B12</strain>
    </source>
</reference>
<dbReference type="Pfam" id="PF02776">
    <property type="entry name" value="TPP_enzyme_N"/>
    <property type="match status" value="1"/>
</dbReference>
<dbReference type="Proteomes" id="UP000694018">
    <property type="component" value="Chromosome"/>
</dbReference>
<dbReference type="InterPro" id="IPR045229">
    <property type="entry name" value="TPP_enz"/>
</dbReference>
<gene>
    <name evidence="5" type="ORF">J5U23_01800</name>
</gene>
<dbReference type="RefSeq" id="WP_218265911.1">
    <property type="nucleotide sequence ID" value="NZ_CP077717.1"/>
</dbReference>
<dbReference type="CDD" id="cd07035">
    <property type="entry name" value="TPP_PYR_POX_like"/>
    <property type="match status" value="1"/>
</dbReference>
<dbReference type="PANTHER" id="PTHR18968">
    <property type="entry name" value="THIAMINE PYROPHOSPHATE ENZYMES"/>
    <property type="match status" value="1"/>
</dbReference>
<dbReference type="GO" id="GO:0050660">
    <property type="term" value="F:flavin adenine dinucleotide binding"/>
    <property type="evidence" value="ECO:0007669"/>
    <property type="project" value="TreeGrafter"/>
</dbReference>
<accession>A0A8F5BPH4</accession>
<dbReference type="InterPro" id="IPR012001">
    <property type="entry name" value="Thiamin_PyroP_enz_TPP-bd_dom"/>
</dbReference>
<dbReference type="GO" id="GO:0009099">
    <property type="term" value="P:L-valine biosynthetic process"/>
    <property type="evidence" value="ECO:0007669"/>
    <property type="project" value="TreeGrafter"/>
</dbReference>
<feature type="domain" description="Thiamine pyrophosphate enzyme TPP-binding" evidence="3">
    <location>
        <begin position="412"/>
        <end position="574"/>
    </location>
</feature>
<feature type="domain" description="Thiamine pyrophosphate enzyme N-terminal TPP-binding" evidence="4">
    <location>
        <begin position="10"/>
        <end position="111"/>
    </location>
</feature>
<comment type="similarity">
    <text evidence="1">Belongs to the TPP enzyme family.</text>
</comment>
<evidence type="ECO:0000256" key="2">
    <source>
        <dbReference type="ARBA" id="ARBA00023052"/>
    </source>
</evidence>
<evidence type="ECO:0000259" key="3">
    <source>
        <dbReference type="Pfam" id="PF02775"/>
    </source>
</evidence>
<dbReference type="GO" id="GO:0005948">
    <property type="term" value="C:acetolactate synthase complex"/>
    <property type="evidence" value="ECO:0007669"/>
    <property type="project" value="TreeGrafter"/>
</dbReference>
<evidence type="ECO:0000313" key="6">
    <source>
        <dbReference type="Proteomes" id="UP000694018"/>
    </source>
</evidence>
<evidence type="ECO:0008006" key="7">
    <source>
        <dbReference type="Google" id="ProtNLM"/>
    </source>
</evidence>